<evidence type="ECO:0000313" key="2">
    <source>
        <dbReference type="EMBL" id="KLO07843.1"/>
    </source>
</evidence>
<keyword evidence="3" id="KW-1185">Reference proteome</keyword>
<accession>A0A0H2RE84</accession>
<evidence type="ECO:0008006" key="4">
    <source>
        <dbReference type="Google" id="ProtNLM"/>
    </source>
</evidence>
<proteinExistence type="predicted"/>
<feature type="region of interest" description="Disordered" evidence="1">
    <location>
        <begin position="1"/>
        <end position="29"/>
    </location>
</feature>
<evidence type="ECO:0000256" key="1">
    <source>
        <dbReference type="SAM" id="MobiDB-lite"/>
    </source>
</evidence>
<dbReference type="AlphaFoldDB" id="A0A0H2RE84"/>
<name>A0A0H2RE84_9AGAM</name>
<dbReference type="Proteomes" id="UP000053477">
    <property type="component" value="Unassembled WGS sequence"/>
</dbReference>
<dbReference type="EMBL" id="KQ086117">
    <property type="protein sequence ID" value="KLO07843.1"/>
    <property type="molecule type" value="Genomic_DNA"/>
</dbReference>
<dbReference type="InParanoid" id="A0A0H2RE84"/>
<gene>
    <name evidence="2" type="ORF">SCHPADRAFT_629684</name>
</gene>
<organism evidence="2 3">
    <name type="scientific">Schizopora paradoxa</name>
    <dbReference type="NCBI Taxonomy" id="27342"/>
    <lineage>
        <taxon>Eukaryota</taxon>
        <taxon>Fungi</taxon>
        <taxon>Dikarya</taxon>
        <taxon>Basidiomycota</taxon>
        <taxon>Agaricomycotina</taxon>
        <taxon>Agaricomycetes</taxon>
        <taxon>Hymenochaetales</taxon>
        <taxon>Schizoporaceae</taxon>
        <taxon>Schizopora</taxon>
    </lineage>
</organism>
<evidence type="ECO:0000313" key="3">
    <source>
        <dbReference type="Proteomes" id="UP000053477"/>
    </source>
</evidence>
<sequence length="297" mass="32330">MLASSGDIVSSTGEAGNTSAGTRNRMKNKKPCEECTGRKVRCVWIRNPEESDSPLCEACSKWGASECRPRTLRRSRVRGGRRGRTSMSSFFLSERPTPSHLLELRAIAATAHHNVAQRTTGIGSTMPAFLQAEGFYGDLANAQVALHSTQHFETPILLQSQDNVSSSSSSSSPYISSSPLFQPLPLNVDLDASASSRFPHRQCEEPSASNTESYNSRIDAMQNHPFTGFQTNLLSTPSWCSPALPSALLSGSDFVLTNGRGNFSEEQIDGLQQTRIQPYEGEDRGGWGSHYAPLKDA</sequence>
<protein>
    <recommendedName>
        <fullName evidence="4">Zn(2)-C6 fungal-type domain-containing protein</fullName>
    </recommendedName>
</protein>
<feature type="compositionally biased region" description="Polar residues" evidence="1">
    <location>
        <begin position="7"/>
        <end position="22"/>
    </location>
</feature>
<reference evidence="2 3" key="1">
    <citation type="submission" date="2015-04" db="EMBL/GenBank/DDBJ databases">
        <title>Complete genome sequence of Schizopora paradoxa KUC8140, a cosmopolitan wood degrader in East Asia.</title>
        <authorList>
            <consortium name="DOE Joint Genome Institute"/>
            <person name="Min B."/>
            <person name="Park H."/>
            <person name="Jang Y."/>
            <person name="Kim J.-J."/>
            <person name="Kim K.H."/>
            <person name="Pangilinan J."/>
            <person name="Lipzen A."/>
            <person name="Riley R."/>
            <person name="Grigoriev I.V."/>
            <person name="Spatafora J.W."/>
            <person name="Choi I.-G."/>
        </authorList>
    </citation>
    <scope>NUCLEOTIDE SEQUENCE [LARGE SCALE GENOMIC DNA]</scope>
    <source>
        <strain evidence="2 3">KUC8140</strain>
    </source>
</reference>